<evidence type="ECO:0000256" key="3">
    <source>
        <dbReference type="ARBA" id="ARBA00023008"/>
    </source>
</evidence>
<evidence type="ECO:0000259" key="5">
    <source>
        <dbReference type="Pfam" id="PF07731"/>
    </source>
</evidence>
<feature type="domain" description="Plastocyanin-like" evidence="5">
    <location>
        <begin position="347"/>
        <end position="459"/>
    </location>
</feature>
<dbReference type="InterPro" id="IPR001117">
    <property type="entry name" value="Cu-oxidase_2nd"/>
</dbReference>
<dbReference type="InterPro" id="IPR045087">
    <property type="entry name" value="Cu-oxidase_fam"/>
</dbReference>
<feature type="domain" description="Plastocyanin-like" evidence="4">
    <location>
        <begin position="193"/>
        <end position="278"/>
    </location>
</feature>
<evidence type="ECO:0000313" key="7">
    <source>
        <dbReference type="EMBL" id="MDA7423121.1"/>
    </source>
</evidence>
<comment type="caution">
    <text evidence="7">The sequence shown here is derived from an EMBL/GenBank/DDBJ whole genome shotgun (WGS) entry which is preliminary data.</text>
</comment>
<dbReference type="Pfam" id="PF07732">
    <property type="entry name" value="Cu-oxidase_3"/>
    <property type="match status" value="1"/>
</dbReference>
<dbReference type="Pfam" id="PF07731">
    <property type="entry name" value="Cu-oxidase_2"/>
    <property type="match status" value="1"/>
</dbReference>
<evidence type="ECO:0000256" key="2">
    <source>
        <dbReference type="ARBA" id="ARBA00023002"/>
    </source>
</evidence>
<sequence length="460" mass="49907">MMIDRRSFLGSAAACIAIPNAGHSASNLLRAAPGTQQIAPDRFDPTDLWVFDGAMPGRSLRARQGDRLSITVENALPDPTSVHWHGLRIDNAMDGVPGLTQEAIAPGDRFDYDFALPDAGTYWYHSHAQSVQQVERGLYGPLIVEEAEGAPDIDQDLTLMLDDIRLTETAQVSDDFGNFHDNSHAGRFGNVWLVNGQMEPKYAVQRGQRLRLRLISAANARVFQLGLSGMSGHLVALDGMPLSEPALIQDTFSLAPAQRADLIVDVTTDEAEAFLISFERDGGYAMASFPVSGAKQALRPPPAALPANPDFPIDLKSARTATLLMEGGAMGGMRSARLNGTQLDIRDLAQRGKFWAFNGTVGDMKAYGRDTPLIDVAQGESVRIGLANDTAFAHAMHLHGMHFSEVLADGSLGPLRDTLLMQRGETREIAFNAHNPGDWLFHCHILGHHASGMGTWLRVT</sequence>
<dbReference type="Proteomes" id="UP001210720">
    <property type="component" value="Unassembled WGS sequence"/>
</dbReference>
<evidence type="ECO:0000256" key="1">
    <source>
        <dbReference type="ARBA" id="ARBA00022723"/>
    </source>
</evidence>
<evidence type="ECO:0000259" key="4">
    <source>
        <dbReference type="Pfam" id="PF00394"/>
    </source>
</evidence>
<dbReference type="Pfam" id="PF00394">
    <property type="entry name" value="Cu-oxidase"/>
    <property type="match status" value="1"/>
</dbReference>
<feature type="domain" description="Plastocyanin-like" evidence="6">
    <location>
        <begin position="36"/>
        <end position="147"/>
    </location>
</feature>
<dbReference type="InterPro" id="IPR008972">
    <property type="entry name" value="Cupredoxin"/>
</dbReference>
<gene>
    <name evidence="7" type="ORF">PFY00_00150</name>
</gene>
<reference evidence="7 8" key="1">
    <citation type="submission" date="2023-01" db="EMBL/GenBank/DDBJ databases">
        <title>Thalassococcus onchidii sp. nov., isolated from a marine invertebrate from the South China Sea.</title>
        <authorList>
            <person name="Xu S."/>
            <person name="Liu Z."/>
            <person name="Xu Y."/>
        </authorList>
    </citation>
    <scope>NUCLEOTIDE SEQUENCE [LARGE SCALE GENOMIC DNA]</scope>
    <source>
        <strain evidence="7 8">KCTC 32084</strain>
    </source>
</reference>
<accession>A0ABT4XME3</accession>
<keyword evidence="1" id="KW-0479">Metal-binding</keyword>
<keyword evidence="3" id="KW-0186">Copper</keyword>
<protein>
    <submittedName>
        <fullName evidence="7">Multicopper oxidase family protein</fullName>
    </submittedName>
</protein>
<name>A0ABT4XME3_9RHOB</name>
<dbReference type="Gene3D" id="2.60.40.420">
    <property type="entry name" value="Cupredoxins - blue copper proteins"/>
    <property type="match status" value="3"/>
</dbReference>
<evidence type="ECO:0000313" key="8">
    <source>
        <dbReference type="Proteomes" id="UP001210720"/>
    </source>
</evidence>
<organism evidence="7 8">
    <name type="scientific">Thalassococcus lentus</name>
    <dbReference type="NCBI Taxonomy" id="1210524"/>
    <lineage>
        <taxon>Bacteria</taxon>
        <taxon>Pseudomonadati</taxon>
        <taxon>Pseudomonadota</taxon>
        <taxon>Alphaproteobacteria</taxon>
        <taxon>Rhodobacterales</taxon>
        <taxon>Roseobacteraceae</taxon>
        <taxon>Thalassococcus</taxon>
    </lineage>
</organism>
<dbReference type="EMBL" id="JAQIOY010000001">
    <property type="protein sequence ID" value="MDA7423121.1"/>
    <property type="molecule type" value="Genomic_DNA"/>
</dbReference>
<dbReference type="InterPro" id="IPR011706">
    <property type="entry name" value="Cu-oxidase_C"/>
</dbReference>
<keyword evidence="8" id="KW-1185">Reference proteome</keyword>
<evidence type="ECO:0000259" key="6">
    <source>
        <dbReference type="Pfam" id="PF07732"/>
    </source>
</evidence>
<dbReference type="PANTHER" id="PTHR11709">
    <property type="entry name" value="MULTI-COPPER OXIDASE"/>
    <property type="match status" value="1"/>
</dbReference>
<dbReference type="CDD" id="cd13861">
    <property type="entry name" value="CuRO_1_CumA_like"/>
    <property type="match status" value="1"/>
</dbReference>
<dbReference type="SUPFAM" id="SSF49503">
    <property type="entry name" value="Cupredoxins"/>
    <property type="match status" value="3"/>
</dbReference>
<dbReference type="PANTHER" id="PTHR11709:SF394">
    <property type="entry name" value="FI03373P-RELATED"/>
    <property type="match status" value="1"/>
</dbReference>
<dbReference type="PROSITE" id="PS00080">
    <property type="entry name" value="MULTICOPPER_OXIDASE2"/>
    <property type="match status" value="1"/>
</dbReference>
<dbReference type="InterPro" id="IPR002355">
    <property type="entry name" value="Cu_oxidase_Cu_BS"/>
</dbReference>
<proteinExistence type="predicted"/>
<keyword evidence="2" id="KW-0560">Oxidoreductase</keyword>
<dbReference type="InterPro" id="IPR011707">
    <property type="entry name" value="Cu-oxidase-like_N"/>
</dbReference>